<evidence type="ECO:0000313" key="1">
    <source>
        <dbReference type="EMBL" id="KGM97469.1"/>
    </source>
</evidence>
<dbReference type="OrthoDB" id="1834514at2"/>
<evidence type="ECO:0008006" key="3">
    <source>
        <dbReference type="Google" id="ProtNLM"/>
    </source>
</evidence>
<dbReference type="RefSeq" id="WP_039253352.1">
    <property type="nucleotide sequence ID" value="NZ_JENJ01000010.1"/>
</dbReference>
<name>A0A0A0I7P1_CLONO</name>
<comment type="caution">
    <text evidence="1">The sequence shown here is derived from an EMBL/GenBank/DDBJ whole genome shotgun (WGS) entry which is preliminary data.</text>
</comment>
<gene>
    <name evidence="1" type="ORF">Z968_03510</name>
</gene>
<organism evidence="1 2">
    <name type="scientific">Clostridium novyi A str. 4552</name>
    <dbReference type="NCBI Taxonomy" id="1444289"/>
    <lineage>
        <taxon>Bacteria</taxon>
        <taxon>Bacillati</taxon>
        <taxon>Bacillota</taxon>
        <taxon>Clostridia</taxon>
        <taxon>Eubacteriales</taxon>
        <taxon>Clostridiaceae</taxon>
        <taxon>Clostridium</taxon>
    </lineage>
</organism>
<dbReference type="AlphaFoldDB" id="A0A0A0I7P1"/>
<reference evidence="1 2" key="1">
    <citation type="submission" date="2014-01" db="EMBL/GenBank/DDBJ databases">
        <title>Plasmidome dynamics in the species complex Clostridium novyi sensu lato converts strains of independent lineages into distinctly different pathogens.</title>
        <authorList>
            <person name="Skarin H."/>
            <person name="Segerman B."/>
        </authorList>
    </citation>
    <scope>NUCLEOTIDE SEQUENCE [LARGE SCALE GENOMIC DNA]</scope>
    <source>
        <strain evidence="1 2">4552</strain>
    </source>
</reference>
<dbReference type="SUPFAM" id="SSF52266">
    <property type="entry name" value="SGNH hydrolase"/>
    <property type="match status" value="1"/>
</dbReference>
<sequence length="352" mass="40871">MRKFIKKVLFLLPIPIIIVCVNYFGDAANIFYKQGFYEKGIVKILGTNKNVNNLDNYDERLLQKFYVDNLSSPKNVVILGSSRAMQVSSKILKENNMFNSSVSGASLEDLMAIYGIYRKDNKLPQKIILELDPWILNKNNGQNRWKSIKEYYFYVSGLINTSEHKKDLIDDKIFELVSLSYFQNSLKKITDKGEKGYSPTELEYCTTNIKKRDGSLAYNDKFRNKSIDEVDKEAIKYASAKPIYCFGDFEKIDDNYKSDFEKFINIIKKDGVEIEFLLTPYHPIVYDKLISYDDYKIVVDVEKYFRSFAKKESIKVYGSYNPQAMNCTKKDFYDGMHVKPSGIVKIFNGNTK</sequence>
<dbReference type="EMBL" id="JENJ01000010">
    <property type="protein sequence ID" value="KGM97469.1"/>
    <property type="molecule type" value="Genomic_DNA"/>
</dbReference>
<evidence type="ECO:0000313" key="2">
    <source>
        <dbReference type="Proteomes" id="UP000030012"/>
    </source>
</evidence>
<proteinExistence type="predicted"/>
<dbReference type="Proteomes" id="UP000030012">
    <property type="component" value="Unassembled WGS sequence"/>
</dbReference>
<accession>A0A0A0I7P1</accession>
<protein>
    <recommendedName>
        <fullName evidence="3">DUF1574 domain-containing protein</fullName>
    </recommendedName>
</protein>